<keyword evidence="2" id="KW-1185">Reference proteome</keyword>
<sequence length="227" mass="26073">MDPEHIQQTLDLILGQIGTVTQRIRETQIELTDFRRQTGERLDNIERFGNPVANPNTRPPSPFVEEIHPDVDHGFYFDEQGKVDILNSPFFDVSSGHDPTAEDYVERILYQLTLAIEDQIPTGRWCLVSRRPSSPNLATSPATSIRGFLLILVASLVVTRFFAVKPSLTKSNDLEDKRPAKRFTLVEDPRQVATERYQAKHLPLQIDLKADVLYEHKQRELNHEEFN</sequence>
<dbReference type="Proteomes" id="UP001552299">
    <property type="component" value="Unassembled WGS sequence"/>
</dbReference>
<dbReference type="EMBL" id="JANQDX010000013">
    <property type="protein sequence ID" value="KAL0913438.1"/>
    <property type="molecule type" value="Genomic_DNA"/>
</dbReference>
<evidence type="ECO:0000313" key="2">
    <source>
        <dbReference type="Proteomes" id="UP001552299"/>
    </source>
</evidence>
<evidence type="ECO:0000313" key="1">
    <source>
        <dbReference type="EMBL" id="KAL0913438.1"/>
    </source>
</evidence>
<organism evidence="1 2">
    <name type="scientific">Dendrobium thyrsiflorum</name>
    <name type="common">Pinecone-like raceme dendrobium</name>
    <name type="synonym">Orchid</name>
    <dbReference type="NCBI Taxonomy" id="117978"/>
    <lineage>
        <taxon>Eukaryota</taxon>
        <taxon>Viridiplantae</taxon>
        <taxon>Streptophyta</taxon>
        <taxon>Embryophyta</taxon>
        <taxon>Tracheophyta</taxon>
        <taxon>Spermatophyta</taxon>
        <taxon>Magnoliopsida</taxon>
        <taxon>Liliopsida</taxon>
        <taxon>Asparagales</taxon>
        <taxon>Orchidaceae</taxon>
        <taxon>Epidendroideae</taxon>
        <taxon>Malaxideae</taxon>
        <taxon>Dendrobiinae</taxon>
        <taxon>Dendrobium</taxon>
    </lineage>
</organism>
<reference evidence="1 2" key="1">
    <citation type="journal article" date="2024" name="Plant Biotechnol. J.">
        <title>Dendrobium thyrsiflorum genome and its molecular insights into genes involved in important horticultural traits.</title>
        <authorList>
            <person name="Chen B."/>
            <person name="Wang J.Y."/>
            <person name="Zheng P.J."/>
            <person name="Li K.L."/>
            <person name="Liang Y.M."/>
            <person name="Chen X.F."/>
            <person name="Zhang C."/>
            <person name="Zhao X."/>
            <person name="He X."/>
            <person name="Zhang G.Q."/>
            <person name="Liu Z.J."/>
            <person name="Xu Q."/>
        </authorList>
    </citation>
    <scope>NUCLEOTIDE SEQUENCE [LARGE SCALE GENOMIC DNA]</scope>
    <source>
        <strain evidence="1">GZMU011</strain>
    </source>
</reference>
<name>A0ABD0UTA0_DENTH</name>
<accession>A0ABD0UTA0</accession>
<proteinExistence type="predicted"/>
<protein>
    <submittedName>
        <fullName evidence="1">Uncharacterized protein</fullName>
    </submittedName>
</protein>
<gene>
    <name evidence="1" type="ORF">M5K25_016900</name>
</gene>
<dbReference type="AlphaFoldDB" id="A0ABD0UTA0"/>
<comment type="caution">
    <text evidence="1">The sequence shown here is derived from an EMBL/GenBank/DDBJ whole genome shotgun (WGS) entry which is preliminary data.</text>
</comment>